<dbReference type="InterPro" id="IPR029787">
    <property type="entry name" value="Nucleotide_cyclase"/>
</dbReference>
<dbReference type="InterPro" id="IPR043128">
    <property type="entry name" value="Rev_trsase/Diguanyl_cyclase"/>
</dbReference>
<keyword evidence="1" id="KW-1133">Transmembrane helix</keyword>
<dbReference type="Pfam" id="PF00990">
    <property type="entry name" value="GGDEF"/>
    <property type="match status" value="1"/>
</dbReference>
<dbReference type="SMART" id="SM00267">
    <property type="entry name" value="GGDEF"/>
    <property type="match status" value="1"/>
</dbReference>
<dbReference type="OrthoDB" id="23692at2"/>
<dbReference type="Proteomes" id="UP000182054">
    <property type="component" value="Unassembled WGS sequence"/>
</dbReference>
<feature type="transmembrane region" description="Helical" evidence="1">
    <location>
        <begin position="31"/>
        <end position="52"/>
    </location>
</feature>
<name>A0A1I0THK7_9NOCA</name>
<reference evidence="4 5" key="1">
    <citation type="submission" date="2016-10" db="EMBL/GenBank/DDBJ databases">
        <authorList>
            <person name="de Groot N.N."/>
        </authorList>
    </citation>
    <scope>NUCLEOTIDE SEQUENCE [LARGE SCALE GENOMIC DNA]</scope>
    <source>
        <strain evidence="4 5">DSM 44908</strain>
    </source>
</reference>
<dbReference type="CDD" id="cd01949">
    <property type="entry name" value="GGDEF"/>
    <property type="match status" value="1"/>
</dbReference>
<keyword evidence="1" id="KW-0812">Transmembrane</keyword>
<evidence type="ECO:0000313" key="5">
    <source>
        <dbReference type="Proteomes" id="UP000182054"/>
    </source>
</evidence>
<feature type="transmembrane region" description="Helical" evidence="1">
    <location>
        <begin position="281"/>
        <end position="303"/>
    </location>
</feature>
<dbReference type="Pfam" id="PF00563">
    <property type="entry name" value="EAL"/>
    <property type="match status" value="1"/>
</dbReference>
<feature type="transmembrane region" description="Helical" evidence="1">
    <location>
        <begin position="7"/>
        <end position="25"/>
    </location>
</feature>
<dbReference type="PANTHER" id="PTHR33121">
    <property type="entry name" value="CYCLIC DI-GMP PHOSPHODIESTERASE PDEF"/>
    <property type="match status" value="1"/>
</dbReference>
<feature type="transmembrane region" description="Helical" evidence="1">
    <location>
        <begin position="152"/>
        <end position="174"/>
    </location>
</feature>
<evidence type="ECO:0000259" key="2">
    <source>
        <dbReference type="PROSITE" id="PS50883"/>
    </source>
</evidence>
<dbReference type="EMBL" id="FOJN01000006">
    <property type="protein sequence ID" value="SFA51240.1"/>
    <property type="molecule type" value="Genomic_DNA"/>
</dbReference>
<dbReference type="PROSITE" id="PS50887">
    <property type="entry name" value="GGDEF"/>
    <property type="match status" value="1"/>
</dbReference>
<dbReference type="InterPro" id="IPR001633">
    <property type="entry name" value="EAL_dom"/>
</dbReference>
<dbReference type="RefSeq" id="WP_068366065.1">
    <property type="nucleotide sequence ID" value="NZ_FOJN01000006.1"/>
</dbReference>
<feature type="transmembrane region" description="Helical" evidence="1">
    <location>
        <begin position="250"/>
        <end position="269"/>
    </location>
</feature>
<gene>
    <name evidence="4" type="ORF">SAMN05444374_106210</name>
</gene>
<proteinExistence type="predicted"/>
<dbReference type="Gene3D" id="3.30.70.270">
    <property type="match status" value="1"/>
</dbReference>
<dbReference type="PANTHER" id="PTHR33121:SF79">
    <property type="entry name" value="CYCLIC DI-GMP PHOSPHODIESTERASE PDED-RELATED"/>
    <property type="match status" value="1"/>
</dbReference>
<organism evidence="4 5">
    <name type="scientific">Rhodococcoides kroppenstedtii</name>
    <dbReference type="NCBI Taxonomy" id="293050"/>
    <lineage>
        <taxon>Bacteria</taxon>
        <taxon>Bacillati</taxon>
        <taxon>Actinomycetota</taxon>
        <taxon>Actinomycetes</taxon>
        <taxon>Mycobacteriales</taxon>
        <taxon>Nocardiaceae</taxon>
        <taxon>Rhodococcoides</taxon>
    </lineage>
</organism>
<dbReference type="InterPro" id="IPR035919">
    <property type="entry name" value="EAL_sf"/>
</dbReference>
<feature type="transmembrane region" description="Helical" evidence="1">
    <location>
        <begin position="117"/>
        <end position="140"/>
    </location>
</feature>
<dbReference type="GO" id="GO:0071111">
    <property type="term" value="F:cyclic-guanylate-specific phosphodiesterase activity"/>
    <property type="evidence" value="ECO:0007669"/>
    <property type="project" value="InterPro"/>
</dbReference>
<dbReference type="GeneID" id="85485928"/>
<protein>
    <submittedName>
        <fullName evidence="4">Diguanylate cyclase/phosphodiesterase</fullName>
    </submittedName>
</protein>
<dbReference type="PROSITE" id="PS50883">
    <property type="entry name" value="EAL"/>
    <property type="match status" value="1"/>
</dbReference>
<dbReference type="InterPro" id="IPR050706">
    <property type="entry name" value="Cyclic-di-GMP_PDE-like"/>
</dbReference>
<feature type="domain" description="EAL" evidence="2">
    <location>
        <begin position="488"/>
        <end position="741"/>
    </location>
</feature>
<dbReference type="Gene3D" id="3.20.20.450">
    <property type="entry name" value="EAL domain"/>
    <property type="match status" value="1"/>
</dbReference>
<dbReference type="AlphaFoldDB" id="A0A1I0THK7"/>
<evidence type="ECO:0000259" key="3">
    <source>
        <dbReference type="PROSITE" id="PS50887"/>
    </source>
</evidence>
<dbReference type="InterPro" id="IPR000160">
    <property type="entry name" value="GGDEF_dom"/>
</dbReference>
<dbReference type="CDD" id="cd01948">
    <property type="entry name" value="EAL"/>
    <property type="match status" value="1"/>
</dbReference>
<dbReference type="SUPFAM" id="SSF55073">
    <property type="entry name" value="Nucleotide cyclase"/>
    <property type="match status" value="1"/>
</dbReference>
<evidence type="ECO:0000256" key="1">
    <source>
        <dbReference type="SAM" id="Phobius"/>
    </source>
</evidence>
<evidence type="ECO:0000313" key="4">
    <source>
        <dbReference type="EMBL" id="SFA51240.1"/>
    </source>
</evidence>
<dbReference type="SUPFAM" id="SSF141868">
    <property type="entry name" value="EAL domain-like"/>
    <property type="match status" value="1"/>
</dbReference>
<accession>A0A1I0THK7</accession>
<sequence length="745" mass="79241">MTSFWSTRVLIGGAVVVLSYGLLAPGPVASAVYALVAASSVIAVVLGIRAGFKKDTTPWWFLAAGLTAWTAGDVYTGILENTQGGAPFPSWADAGYVVGYVLVVAALLVARDLFGRLVAPVDVLDAAMMTAGIGLASWVVVSAQFGDTPTSVWLGLFYTEIDVFVLVVVLSIFLRRRATTVTLVLLGVGLAIMVIADYGSYVWSAGPALNLVLNMLWLTAYVLFAAAAVRPESPPPEPTFSRRSTGLSRLALMTLAVALTPVAMTVQLARGVPASDWGSVAVVATGIMVAIGAVRVWMFLQLLGRQAQALRESATTDRVTGLATRNELERRLSRRLATDPWVGLVLVDLHGFADVNATFGYTDGDRMLKIIGARLSDAVPPGSVVGRLGGDEFAVVAGPLDERSATRLAAVVRAAVTAPIEMRDMRVTVDCSIGVALRACDGSGTGGAGITTAEGMIQRAHAAVGEAQRRHPRVAVYDRTMETDQANRVRRLGELEVAMRSGQLELFYQPRLDLRSGRVSGLEALLRWRHPDDGLLGPADFLAGAEATSVIGVLTSFVLDRALEDCAGWRSAGLDVDVAINLSVRNLVDSTLPEQVSEALARHAVPPSAVVLEVTETSAMTDPTRSVITMTALRALGVTLSIDDFGTGYSSLAYLSRLPVQQLKLDRSLVASIVDDEVDRAIVASTVDLARRMRLHLVAEGVENAESLEMLRQWGCDAVQGFFVSRPVPVDEVVPVVRALDAARV</sequence>
<feature type="domain" description="GGDEF" evidence="3">
    <location>
        <begin position="340"/>
        <end position="479"/>
    </location>
</feature>
<feature type="transmembrane region" description="Helical" evidence="1">
    <location>
        <begin position="209"/>
        <end position="229"/>
    </location>
</feature>
<keyword evidence="1" id="KW-0472">Membrane</keyword>
<dbReference type="SMART" id="SM00052">
    <property type="entry name" value="EAL"/>
    <property type="match status" value="1"/>
</dbReference>
<feature type="transmembrane region" description="Helical" evidence="1">
    <location>
        <begin position="90"/>
        <end position="110"/>
    </location>
</feature>
<dbReference type="NCBIfam" id="TIGR00254">
    <property type="entry name" value="GGDEF"/>
    <property type="match status" value="1"/>
</dbReference>
<feature type="transmembrane region" description="Helical" evidence="1">
    <location>
        <begin position="181"/>
        <end position="203"/>
    </location>
</feature>
<feature type="transmembrane region" description="Helical" evidence="1">
    <location>
        <begin position="59"/>
        <end position="78"/>
    </location>
</feature>